<name>A0A8S4NR13_OWEFU</name>
<accession>A0A8S4NR13</accession>
<organism evidence="8 9">
    <name type="scientific">Owenia fusiformis</name>
    <name type="common">Polychaete worm</name>
    <dbReference type="NCBI Taxonomy" id="6347"/>
    <lineage>
        <taxon>Eukaryota</taxon>
        <taxon>Metazoa</taxon>
        <taxon>Spiralia</taxon>
        <taxon>Lophotrochozoa</taxon>
        <taxon>Annelida</taxon>
        <taxon>Polychaeta</taxon>
        <taxon>Sedentaria</taxon>
        <taxon>Canalipalpata</taxon>
        <taxon>Sabellida</taxon>
        <taxon>Oweniida</taxon>
        <taxon>Oweniidae</taxon>
        <taxon>Owenia</taxon>
    </lineage>
</organism>
<comment type="subcellular location">
    <subcellularLocation>
        <location evidence="1">Membrane</location>
        <topology evidence="1">Multi-pass membrane protein</topology>
    </subcellularLocation>
</comment>
<keyword evidence="4 7" id="KW-0812">Transmembrane</keyword>
<keyword evidence="6 7" id="KW-0472">Membrane</keyword>
<dbReference type="Proteomes" id="UP000749559">
    <property type="component" value="Unassembled WGS sequence"/>
</dbReference>
<reference evidence="8" key="1">
    <citation type="submission" date="2022-03" db="EMBL/GenBank/DDBJ databases">
        <authorList>
            <person name="Martin C."/>
        </authorList>
    </citation>
    <scope>NUCLEOTIDE SEQUENCE</scope>
</reference>
<feature type="transmembrane region" description="Helical" evidence="7">
    <location>
        <begin position="206"/>
        <end position="225"/>
    </location>
</feature>
<dbReference type="SUPFAM" id="SSF103481">
    <property type="entry name" value="Multidrug resistance efflux transporter EmrE"/>
    <property type="match status" value="1"/>
</dbReference>
<feature type="non-terminal residue" evidence="8">
    <location>
        <position position="378"/>
    </location>
</feature>
<evidence type="ECO:0000256" key="1">
    <source>
        <dbReference type="ARBA" id="ARBA00004141"/>
    </source>
</evidence>
<keyword evidence="3" id="KW-0762">Sugar transport</keyword>
<evidence type="ECO:0000313" key="9">
    <source>
        <dbReference type="Proteomes" id="UP000749559"/>
    </source>
</evidence>
<feature type="transmembrane region" description="Helical" evidence="7">
    <location>
        <begin position="116"/>
        <end position="137"/>
    </location>
</feature>
<evidence type="ECO:0000256" key="7">
    <source>
        <dbReference type="SAM" id="Phobius"/>
    </source>
</evidence>
<feature type="transmembrane region" description="Helical" evidence="7">
    <location>
        <begin position="353"/>
        <end position="377"/>
    </location>
</feature>
<comment type="similarity">
    <text evidence="2">Belongs to the nucleotide-sugar transporter family. SLC35A subfamily.</text>
</comment>
<protein>
    <recommendedName>
        <fullName evidence="10">CMP-sialic acid transporter</fullName>
    </recommendedName>
</protein>
<keyword evidence="5 7" id="KW-1133">Transmembrane helix</keyword>
<proteinExistence type="inferred from homology"/>
<dbReference type="OrthoDB" id="419167at2759"/>
<keyword evidence="3" id="KW-0813">Transport</keyword>
<dbReference type="GO" id="GO:0015165">
    <property type="term" value="F:pyrimidine nucleotide-sugar transmembrane transporter activity"/>
    <property type="evidence" value="ECO:0007669"/>
    <property type="project" value="InterPro"/>
</dbReference>
<evidence type="ECO:0000256" key="5">
    <source>
        <dbReference type="ARBA" id="ARBA00022989"/>
    </source>
</evidence>
<dbReference type="GO" id="GO:0000139">
    <property type="term" value="C:Golgi membrane"/>
    <property type="evidence" value="ECO:0007669"/>
    <property type="project" value="InterPro"/>
</dbReference>
<evidence type="ECO:0000256" key="6">
    <source>
        <dbReference type="ARBA" id="ARBA00023136"/>
    </source>
</evidence>
<feature type="transmembrane region" description="Helical" evidence="7">
    <location>
        <begin position="273"/>
        <end position="289"/>
    </location>
</feature>
<dbReference type="Pfam" id="PF04142">
    <property type="entry name" value="Nuc_sug_transp"/>
    <property type="match status" value="1"/>
</dbReference>
<dbReference type="AlphaFoldDB" id="A0A8S4NR13"/>
<evidence type="ECO:0000256" key="4">
    <source>
        <dbReference type="ARBA" id="ARBA00022692"/>
    </source>
</evidence>
<comment type="caution">
    <text evidence="8">The sequence shown here is derived from an EMBL/GenBank/DDBJ whole genome shotgun (WGS) entry which is preliminary data.</text>
</comment>
<evidence type="ECO:0000256" key="3">
    <source>
        <dbReference type="ARBA" id="ARBA00022597"/>
    </source>
</evidence>
<evidence type="ECO:0000256" key="2">
    <source>
        <dbReference type="ARBA" id="ARBA00009976"/>
    </source>
</evidence>
<keyword evidence="9" id="KW-1185">Reference proteome</keyword>
<feature type="transmembrane region" description="Helical" evidence="7">
    <location>
        <begin position="309"/>
        <end position="332"/>
    </location>
</feature>
<gene>
    <name evidence="8" type="ORF">OFUS_LOCUS9188</name>
</gene>
<feature type="transmembrane region" description="Helical" evidence="7">
    <location>
        <begin position="78"/>
        <end position="96"/>
    </location>
</feature>
<evidence type="ECO:0000313" key="8">
    <source>
        <dbReference type="EMBL" id="CAH1782777.1"/>
    </source>
</evidence>
<dbReference type="PANTHER" id="PTHR10231">
    <property type="entry name" value="NUCLEOTIDE-SUGAR TRANSMEMBRANE TRANSPORTER"/>
    <property type="match status" value="1"/>
</dbReference>
<feature type="transmembrane region" description="Helical" evidence="7">
    <location>
        <begin position="237"/>
        <end position="261"/>
    </location>
</feature>
<feature type="transmembrane region" description="Helical" evidence="7">
    <location>
        <begin position="149"/>
        <end position="168"/>
    </location>
</feature>
<sequence>MLMVNWTSDCSAIKPIYKERFAKLTVGRYSNMGVTPDDSFEQETKTDILILDDHQHKESTDAKSKDIETKHPLERETVSIWLMVMYCTLYVALETGKHVSTYGAKYYNDGVYPMRQTLMVSVTEIMKLVAVLCKLIYDGNHNNMKLSIMFAIPSLIYAINNNISYYAFHFTTPAIWNVLSQFRIVLTALVYRVIFKRSVTKTQWMAIHILLSGIFIVAFTSTEPIDLHVQERRLLNPFVFVLSFILCSLSVVGSIYMEYLFKNDRRPFIEQQCQLYMFTGAVATLFFALDSSKVEALHQINGTGSVPLASQLCFMASIILGTILGLTVAVIVKKLDNIVKIYSQTLANIFTTMLCASFFPNDVTITPVFIVALGLIFV</sequence>
<dbReference type="InterPro" id="IPR007271">
    <property type="entry name" value="Nuc_sug_transpt"/>
</dbReference>
<dbReference type="InterPro" id="IPR037185">
    <property type="entry name" value="EmrE-like"/>
</dbReference>
<feature type="transmembrane region" description="Helical" evidence="7">
    <location>
        <begin position="174"/>
        <end position="194"/>
    </location>
</feature>
<evidence type="ECO:0008006" key="10">
    <source>
        <dbReference type="Google" id="ProtNLM"/>
    </source>
</evidence>
<dbReference type="EMBL" id="CAIIXF020000005">
    <property type="protein sequence ID" value="CAH1782777.1"/>
    <property type="molecule type" value="Genomic_DNA"/>
</dbReference>